<organism evidence="8 9">
    <name type="scientific">Cytospora schulzeri</name>
    <dbReference type="NCBI Taxonomy" id="448051"/>
    <lineage>
        <taxon>Eukaryota</taxon>
        <taxon>Fungi</taxon>
        <taxon>Dikarya</taxon>
        <taxon>Ascomycota</taxon>
        <taxon>Pezizomycotina</taxon>
        <taxon>Sordariomycetes</taxon>
        <taxon>Sordariomycetidae</taxon>
        <taxon>Diaporthales</taxon>
        <taxon>Cytosporaceae</taxon>
        <taxon>Cytospora</taxon>
    </lineage>
</organism>
<feature type="transmembrane region" description="Helical" evidence="7">
    <location>
        <begin position="108"/>
        <end position="129"/>
    </location>
</feature>
<evidence type="ECO:0008006" key="10">
    <source>
        <dbReference type="Google" id="ProtNLM"/>
    </source>
</evidence>
<evidence type="ECO:0000256" key="6">
    <source>
        <dbReference type="SAM" id="MobiDB-lite"/>
    </source>
</evidence>
<dbReference type="Proteomes" id="UP000283895">
    <property type="component" value="Unassembled WGS sequence"/>
</dbReference>
<feature type="transmembrane region" description="Helical" evidence="7">
    <location>
        <begin position="305"/>
        <end position="329"/>
    </location>
</feature>
<feature type="region of interest" description="Disordered" evidence="6">
    <location>
        <begin position="1"/>
        <end position="50"/>
    </location>
</feature>
<evidence type="ECO:0000256" key="4">
    <source>
        <dbReference type="ARBA" id="ARBA00022989"/>
    </source>
</evidence>
<dbReference type="GO" id="GO:0022857">
    <property type="term" value="F:transmembrane transporter activity"/>
    <property type="evidence" value="ECO:0007669"/>
    <property type="project" value="InterPro"/>
</dbReference>
<feature type="transmembrane region" description="Helical" evidence="7">
    <location>
        <begin position="218"/>
        <end position="238"/>
    </location>
</feature>
<name>A0A423VJ67_9PEZI</name>
<evidence type="ECO:0000256" key="5">
    <source>
        <dbReference type="ARBA" id="ARBA00023136"/>
    </source>
</evidence>
<dbReference type="InterPro" id="IPR010573">
    <property type="entry name" value="MFS_Str1/Tri12-like"/>
</dbReference>
<feature type="transmembrane region" description="Helical" evidence="7">
    <location>
        <begin position="384"/>
        <end position="405"/>
    </location>
</feature>
<feature type="region of interest" description="Disordered" evidence="6">
    <location>
        <begin position="413"/>
        <end position="436"/>
    </location>
</feature>
<gene>
    <name evidence="8" type="ORF">VMCG_09591</name>
</gene>
<sequence>MAWARASAPEAEKASQESHHTEMSGRYTYEERRLQTADSKPSSSGSDGLTDCSSIIKDEAGLRTVLIYPALDLPIGGATMVAIFFLLRIKGQKKQGDNSSFLEKLKKLDLLGTAVLIPAVICLLLALQWGGTEHPWNDARIIGLFVGSGALTALFVAVQFWKGDDGTLPPRLFRNRNVLCAMLFSCLFGSAFFPLIYYLSLYFQAVQGASAVDAGLKLLPLLLAEVLTSVLSGALISSVGYYNPFALPAMVLFTVGSGMITTLTLDSPVAAWLGYQVIAGLGIGVGFQLAVLVVQAVLPRGDIPVATACVQFFQSLGGAVFVAVAQTVFQNGLVEGVRRDAPGLDPGVVVNAGASQVREVLKGVGMERYTRAVLGAYLTGLRHAYYITVACAACAFCAVLGLSWVNIKRKQQGAGDENERPVGSQASDVELTGAHV</sequence>
<comment type="subcellular location">
    <subcellularLocation>
        <location evidence="1">Membrane</location>
        <topology evidence="1">Multi-pass membrane protein</topology>
    </subcellularLocation>
</comment>
<reference evidence="8 9" key="1">
    <citation type="submission" date="2015-09" db="EMBL/GenBank/DDBJ databases">
        <title>Host preference determinants of Valsa canker pathogens revealed by comparative genomics.</title>
        <authorList>
            <person name="Yin Z."/>
            <person name="Huang L."/>
        </authorList>
    </citation>
    <scope>NUCLEOTIDE SEQUENCE [LARGE SCALE GENOMIC DNA]</scope>
    <source>
        <strain evidence="8 9">03-1</strain>
    </source>
</reference>
<dbReference type="EMBL" id="LKEA01000058">
    <property type="protein sequence ID" value="ROV91053.1"/>
    <property type="molecule type" value="Genomic_DNA"/>
</dbReference>
<feature type="compositionally biased region" description="Basic and acidic residues" evidence="6">
    <location>
        <begin position="10"/>
        <end position="35"/>
    </location>
</feature>
<evidence type="ECO:0000313" key="8">
    <source>
        <dbReference type="EMBL" id="ROV91053.1"/>
    </source>
</evidence>
<dbReference type="STRING" id="356882.A0A423VJ67"/>
<dbReference type="PANTHER" id="PTHR23501:SF198">
    <property type="entry name" value="AZOLE RESISTANCE PROTEIN 1-RELATED"/>
    <property type="match status" value="1"/>
</dbReference>
<dbReference type="OrthoDB" id="10021397at2759"/>
<dbReference type="PANTHER" id="PTHR23501">
    <property type="entry name" value="MAJOR FACILITATOR SUPERFAMILY"/>
    <property type="match status" value="1"/>
</dbReference>
<keyword evidence="9" id="KW-1185">Reference proteome</keyword>
<keyword evidence="2" id="KW-0813">Transport</keyword>
<feature type="transmembrane region" description="Helical" evidence="7">
    <location>
        <begin position="245"/>
        <end position="265"/>
    </location>
</feature>
<proteinExistence type="predicted"/>
<dbReference type="InterPro" id="IPR036259">
    <property type="entry name" value="MFS_trans_sf"/>
</dbReference>
<protein>
    <recommendedName>
        <fullName evidence="10">Major facilitator superfamily (MFS) profile domain-containing protein</fullName>
    </recommendedName>
</protein>
<comment type="caution">
    <text evidence="8">The sequence shown here is derived from an EMBL/GenBank/DDBJ whole genome shotgun (WGS) entry which is preliminary data.</text>
</comment>
<feature type="transmembrane region" description="Helical" evidence="7">
    <location>
        <begin position="66"/>
        <end position="87"/>
    </location>
</feature>
<evidence type="ECO:0000256" key="2">
    <source>
        <dbReference type="ARBA" id="ARBA00022448"/>
    </source>
</evidence>
<accession>A0A423VJ67</accession>
<dbReference type="Gene3D" id="1.20.1250.20">
    <property type="entry name" value="MFS general substrate transporter like domains"/>
    <property type="match status" value="1"/>
</dbReference>
<evidence type="ECO:0000256" key="1">
    <source>
        <dbReference type="ARBA" id="ARBA00004141"/>
    </source>
</evidence>
<keyword evidence="3 7" id="KW-0812">Transmembrane</keyword>
<evidence type="ECO:0000313" key="9">
    <source>
        <dbReference type="Proteomes" id="UP000283895"/>
    </source>
</evidence>
<feature type="transmembrane region" description="Helical" evidence="7">
    <location>
        <begin position="178"/>
        <end position="198"/>
    </location>
</feature>
<dbReference type="GO" id="GO:0005886">
    <property type="term" value="C:plasma membrane"/>
    <property type="evidence" value="ECO:0007669"/>
    <property type="project" value="TreeGrafter"/>
</dbReference>
<feature type="compositionally biased region" description="Polar residues" evidence="6">
    <location>
        <begin position="36"/>
        <end position="50"/>
    </location>
</feature>
<evidence type="ECO:0000256" key="7">
    <source>
        <dbReference type="SAM" id="Phobius"/>
    </source>
</evidence>
<evidence type="ECO:0000256" key="3">
    <source>
        <dbReference type="ARBA" id="ARBA00022692"/>
    </source>
</evidence>
<dbReference type="FunFam" id="1.20.1250.20:FF:000196">
    <property type="entry name" value="MFS toxin efflux pump (AflT)"/>
    <property type="match status" value="1"/>
</dbReference>
<feature type="transmembrane region" description="Helical" evidence="7">
    <location>
        <begin position="141"/>
        <end position="158"/>
    </location>
</feature>
<dbReference type="SUPFAM" id="SSF103473">
    <property type="entry name" value="MFS general substrate transporter"/>
    <property type="match status" value="1"/>
</dbReference>
<dbReference type="AlphaFoldDB" id="A0A423VJ67"/>
<keyword evidence="4 7" id="KW-1133">Transmembrane helix</keyword>
<feature type="transmembrane region" description="Helical" evidence="7">
    <location>
        <begin position="277"/>
        <end position="298"/>
    </location>
</feature>
<keyword evidence="5 7" id="KW-0472">Membrane</keyword>
<dbReference type="Pfam" id="PF06609">
    <property type="entry name" value="TRI12"/>
    <property type="match status" value="1"/>
</dbReference>